<dbReference type="Gene3D" id="3.30.930.10">
    <property type="entry name" value="Bira Bifunctional Protein, Domain 2"/>
    <property type="match status" value="1"/>
</dbReference>
<accession>A0A4U0YJV5</accession>
<dbReference type="FunFam" id="3.30.930.10:FF:000020">
    <property type="entry name" value="Octanoyltransferase"/>
    <property type="match status" value="1"/>
</dbReference>
<proteinExistence type="inferred from homology"/>
<dbReference type="RefSeq" id="WP_136869300.1">
    <property type="nucleotide sequence ID" value="NZ_SWAV01000002.1"/>
</dbReference>
<dbReference type="CDD" id="cd16444">
    <property type="entry name" value="LipB"/>
    <property type="match status" value="1"/>
</dbReference>
<evidence type="ECO:0000256" key="5">
    <source>
        <dbReference type="ARBA" id="ARBA00024732"/>
    </source>
</evidence>
<dbReference type="AlphaFoldDB" id="A0A4U0YJV5"/>
<dbReference type="PROSITE" id="PS01313">
    <property type="entry name" value="LIPB"/>
    <property type="match status" value="1"/>
</dbReference>
<dbReference type="NCBIfam" id="TIGR00214">
    <property type="entry name" value="lipB"/>
    <property type="match status" value="1"/>
</dbReference>
<dbReference type="GO" id="GO:0005737">
    <property type="term" value="C:cytoplasm"/>
    <property type="evidence" value="ECO:0007669"/>
    <property type="project" value="UniProtKB-SubCell"/>
</dbReference>
<evidence type="ECO:0000256" key="1">
    <source>
        <dbReference type="ARBA" id="ARBA00004821"/>
    </source>
</evidence>
<evidence type="ECO:0000256" key="7">
    <source>
        <dbReference type="PIRNR" id="PIRNR016262"/>
    </source>
</evidence>
<dbReference type="PROSITE" id="PS51733">
    <property type="entry name" value="BPL_LPL_CATALYTIC"/>
    <property type="match status" value="1"/>
</dbReference>
<dbReference type="GO" id="GO:0009249">
    <property type="term" value="P:protein lipoylation"/>
    <property type="evidence" value="ECO:0007669"/>
    <property type="project" value="InterPro"/>
</dbReference>
<keyword evidence="3 6" id="KW-0808">Transferase</keyword>
<dbReference type="EC" id="2.3.1.181" evidence="6 7"/>
<evidence type="ECO:0000256" key="8">
    <source>
        <dbReference type="PIRSR" id="PIRSR016262-1"/>
    </source>
</evidence>
<evidence type="ECO:0000313" key="13">
    <source>
        <dbReference type="Proteomes" id="UP000305198"/>
    </source>
</evidence>
<dbReference type="InterPro" id="IPR004143">
    <property type="entry name" value="BPL_LPL_catalytic"/>
</dbReference>
<dbReference type="UniPathway" id="UPA00538">
    <property type="reaction ID" value="UER00592"/>
</dbReference>
<dbReference type="PANTHER" id="PTHR10993:SF7">
    <property type="entry name" value="LIPOYLTRANSFERASE 2, MITOCHONDRIAL-RELATED"/>
    <property type="match status" value="1"/>
</dbReference>
<feature type="active site" description="Acyl-thioester intermediate" evidence="6 8">
    <location>
        <position position="167"/>
    </location>
</feature>
<evidence type="ECO:0000256" key="2">
    <source>
        <dbReference type="ARBA" id="ARBA00022490"/>
    </source>
</evidence>
<comment type="function">
    <text evidence="5 6 7">Catalyzes the transfer of endogenously produced octanoic acid from octanoyl-acyl-carrier-protein onto the lipoyl domains of lipoate-dependent enzymes. Lipoyl-ACP can also act as a substrate although octanoyl-ACP is likely to be the physiological substrate.</text>
</comment>
<feature type="binding site" evidence="6 9">
    <location>
        <begin position="136"/>
        <end position="138"/>
    </location>
    <ligand>
        <name>substrate</name>
    </ligand>
</feature>
<sequence>MPELIVRALGLVDYQPTLEAMRKLTAERDADTPDEIWLLQHPAVFTQGQAGKAEHLLAPGDIPVIQVERGGQVTYHGPGQLVGYLMLDLRRMGLGVRELVTAMERSLVDLLASYDVEAAPKPDAPGVYVNGAKIASLGLRVRRGCSFHGLALNVDMDMQPFQRINPCGYSGLQMVQLSELVAQPVSIEEVAQRLEQALRKQLGFPQA</sequence>
<dbReference type="GO" id="GO:0033819">
    <property type="term" value="F:lipoyl(octanoyl) transferase activity"/>
    <property type="evidence" value="ECO:0007669"/>
    <property type="project" value="UniProtKB-EC"/>
</dbReference>
<comment type="subcellular location">
    <subcellularLocation>
        <location evidence="6">Cytoplasm</location>
    </subcellularLocation>
</comment>
<comment type="miscellaneous">
    <text evidence="6">In the reaction, the free carboxyl group of octanoic acid is attached via an amide linkage to the epsilon-amino group of a specific lysine residue of lipoyl domains of lipoate-dependent enzymes.</text>
</comment>
<comment type="similarity">
    <text evidence="6 7">Belongs to the LipB family.</text>
</comment>
<evidence type="ECO:0000256" key="6">
    <source>
        <dbReference type="HAMAP-Rule" id="MF_00013"/>
    </source>
</evidence>
<dbReference type="PANTHER" id="PTHR10993">
    <property type="entry name" value="OCTANOYLTRANSFERASE"/>
    <property type="match status" value="1"/>
</dbReference>
<dbReference type="InterPro" id="IPR045864">
    <property type="entry name" value="aa-tRNA-synth_II/BPL/LPL"/>
</dbReference>
<evidence type="ECO:0000256" key="3">
    <source>
        <dbReference type="ARBA" id="ARBA00022679"/>
    </source>
</evidence>
<evidence type="ECO:0000259" key="11">
    <source>
        <dbReference type="PROSITE" id="PS51733"/>
    </source>
</evidence>
<protein>
    <recommendedName>
        <fullName evidence="6 7">Octanoyltransferase</fullName>
        <ecNumber evidence="6 7">2.3.1.181</ecNumber>
    </recommendedName>
    <alternativeName>
        <fullName evidence="6">Lipoate-protein ligase B</fullName>
    </alternativeName>
    <alternativeName>
        <fullName evidence="6">Lipoyl/octanoyl transferase</fullName>
    </alternativeName>
    <alternativeName>
        <fullName evidence="6">Octanoyl-[acyl-carrier-protein]-protein N-octanoyltransferase</fullName>
    </alternativeName>
</protein>
<dbReference type="SUPFAM" id="SSF55681">
    <property type="entry name" value="Class II aaRS and biotin synthetases"/>
    <property type="match status" value="1"/>
</dbReference>
<name>A0A4U0YJV5_9GAMM</name>
<feature type="binding site" evidence="6 9">
    <location>
        <begin position="149"/>
        <end position="151"/>
    </location>
    <ligand>
        <name>substrate</name>
    </ligand>
</feature>
<comment type="caution">
    <text evidence="12">The sequence shown here is derived from an EMBL/GenBank/DDBJ whole genome shotgun (WGS) entry which is preliminary data.</text>
</comment>
<evidence type="ECO:0000256" key="9">
    <source>
        <dbReference type="PIRSR" id="PIRSR016262-2"/>
    </source>
</evidence>
<keyword evidence="4 6" id="KW-0012">Acyltransferase</keyword>
<dbReference type="InterPro" id="IPR020605">
    <property type="entry name" value="Octanoyltransferase_CS"/>
</dbReference>
<evidence type="ECO:0000256" key="4">
    <source>
        <dbReference type="ARBA" id="ARBA00023315"/>
    </source>
</evidence>
<evidence type="ECO:0000313" key="12">
    <source>
        <dbReference type="EMBL" id="TKA92412.1"/>
    </source>
</evidence>
<comment type="pathway">
    <text evidence="1 6 7">Protein modification; protein lipoylation via endogenous pathway; protein N(6)-(lipoyl)lysine from octanoyl-[acyl-carrier-protein]: step 1/2.</text>
</comment>
<dbReference type="NCBIfam" id="NF010922">
    <property type="entry name" value="PRK14342.1"/>
    <property type="match status" value="1"/>
</dbReference>
<dbReference type="HAMAP" id="MF_00013">
    <property type="entry name" value="LipB"/>
    <property type="match status" value="1"/>
</dbReference>
<dbReference type="Proteomes" id="UP000305198">
    <property type="component" value="Unassembled WGS sequence"/>
</dbReference>
<dbReference type="InterPro" id="IPR000544">
    <property type="entry name" value="Octanoyltransferase"/>
</dbReference>
<feature type="binding site" evidence="6 9">
    <location>
        <begin position="69"/>
        <end position="76"/>
    </location>
    <ligand>
        <name>substrate</name>
    </ligand>
</feature>
<dbReference type="EMBL" id="SWAV01000002">
    <property type="protein sequence ID" value="TKA92412.1"/>
    <property type="molecule type" value="Genomic_DNA"/>
</dbReference>
<feature type="site" description="Lowers pKa of active site Cys" evidence="6 10">
    <location>
        <position position="133"/>
    </location>
</feature>
<feature type="domain" description="BPL/LPL catalytic" evidence="11">
    <location>
        <begin position="30"/>
        <end position="206"/>
    </location>
</feature>
<dbReference type="PIRSF" id="PIRSF016262">
    <property type="entry name" value="LPLase"/>
    <property type="match status" value="1"/>
</dbReference>
<reference evidence="12 13" key="1">
    <citation type="submission" date="2019-04" db="EMBL/GenBank/DDBJ databases">
        <title>Crypto-aerobic microbial life in anoxic (sulfidic) marine sediments.</title>
        <authorList>
            <person name="Bhattacharya S."/>
            <person name="Roy C."/>
            <person name="Mondal N."/>
            <person name="Sarkar J."/>
            <person name="Mandal S."/>
            <person name="Rameez M.J."/>
            <person name="Ghosh W."/>
        </authorList>
    </citation>
    <scope>NUCLEOTIDE SEQUENCE [LARGE SCALE GENOMIC DNA]</scope>
    <source>
        <strain evidence="12 13">SBBB</strain>
    </source>
</reference>
<gene>
    <name evidence="6 12" type="primary">lipB</name>
    <name evidence="12" type="ORF">FA869_08485</name>
</gene>
<evidence type="ECO:0000256" key="10">
    <source>
        <dbReference type="PIRSR" id="PIRSR016262-3"/>
    </source>
</evidence>
<organism evidence="12 13">
    <name type="scientific">Halopseudomonas bauzanensis</name>
    <dbReference type="NCBI Taxonomy" id="653930"/>
    <lineage>
        <taxon>Bacteria</taxon>
        <taxon>Pseudomonadati</taxon>
        <taxon>Pseudomonadota</taxon>
        <taxon>Gammaproteobacteria</taxon>
        <taxon>Pseudomonadales</taxon>
        <taxon>Pseudomonadaceae</taxon>
        <taxon>Halopseudomonas</taxon>
    </lineage>
</organism>
<dbReference type="Pfam" id="PF21948">
    <property type="entry name" value="LplA-B_cat"/>
    <property type="match status" value="1"/>
</dbReference>
<comment type="catalytic activity">
    <reaction evidence="6 7">
        <text>octanoyl-[ACP] + L-lysyl-[protein] = N(6)-octanoyl-L-lysyl-[protein] + holo-[ACP] + H(+)</text>
        <dbReference type="Rhea" id="RHEA:17665"/>
        <dbReference type="Rhea" id="RHEA-COMP:9636"/>
        <dbReference type="Rhea" id="RHEA-COMP:9685"/>
        <dbReference type="Rhea" id="RHEA-COMP:9752"/>
        <dbReference type="Rhea" id="RHEA-COMP:9928"/>
        <dbReference type="ChEBI" id="CHEBI:15378"/>
        <dbReference type="ChEBI" id="CHEBI:29969"/>
        <dbReference type="ChEBI" id="CHEBI:64479"/>
        <dbReference type="ChEBI" id="CHEBI:78463"/>
        <dbReference type="ChEBI" id="CHEBI:78809"/>
        <dbReference type="EC" id="2.3.1.181"/>
    </reaction>
</comment>
<keyword evidence="2 6" id="KW-0963">Cytoplasm</keyword>